<feature type="region of interest" description="Disordered" evidence="22">
    <location>
        <begin position="410"/>
        <end position="445"/>
    </location>
</feature>
<comment type="subcellular location">
    <subcellularLocation>
        <location evidence="1">Cell membrane</location>
        <topology evidence="1">Multi-pass membrane protein</topology>
    </subcellularLocation>
</comment>
<comment type="catalytic activity">
    <reaction evidence="20">
        <text>[GlcNAc-(1-&gt;4)-Mur2Ac(oyl-L-Ala-gamma-D-Glu-L-Lys-D-Ala-D-Ala)](n)-di-trans,octa-cis-undecaprenyl diphosphate + beta-D-GlcNAc-(1-&gt;4)-Mur2Ac(oyl-L-Ala-gamma-D-Glu-L-Lys-D-Ala-D-Ala)-di-trans,octa-cis-undecaprenyl diphosphate = [GlcNAc-(1-&gt;4)-Mur2Ac(oyl-L-Ala-gamma-D-Glu-L-Lys-D-Ala-D-Ala)](n+1)-di-trans,octa-cis-undecaprenyl diphosphate + di-trans,octa-cis-undecaprenyl diphosphate + H(+)</text>
        <dbReference type="Rhea" id="RHEA:23708"/>
        <dbReference type="Rhea" id="RHEA-COMP:9602"/>
        <dbReference type="Rhea" id="RHEA-COMP:9603"/>
        <dbReference type="ChEBI" id="CHEBI:15378"/>
        <dbReference type="ChEBI" id="CHEBI:58405"/>
        <dbReference type="ChEBI" id="CHEBI:60033"/>
        <dbReference type="ChEBI" id="CHEBI:78435"/>
        <dbReference type="EC" id="2.4.99.28"/>
    </reaction>
</comment>
<sequence>MRSGFTELLRGLLDRPLASYYLLLSSSALLLTIGLVMVFSATMVESYEATGNAFAVILQQVVWAVVGLVCFWVAQRLPSRTYRAVSRPLLVVAILLGLVLVVMSIRQKQQEAAGGDVSGLATDQLWIDLGPFQFQPAEIAKFALLLWAADSLVRLGPRIASWRELAIPMFPIAGLLLIVIGYADLGTMLIILAMFLGLLWASGVPLRILGVLVAVGLLGSAVLIAFEGYRMQRIISFSRPEDFADSWGYQAIQGYYAIADGGWFGVGLGESRQKWDWLPNGHNDFIFALIAEELGVVGCLVILALFAVLVYTGFRIARRTDDPFRALVAAGVTIWIAGQAFINIGGVLGLIPMTGVPLPFISDGGTALVVVLAAIGMLAGFARAEPDAATALRARNPSRLVRLLWAPLPPAPRAESDSASSKTAASSKTSSKTTASTKTTTTRKT</sequence>
<keyword evidence="9" id="KW-0573">Peptidoglycan synthesis</keyword>
<feature type="transmembrane region" description="Helical" evidence="23">
    <location>
        <begin position="247"/>
        <end position="266"/>
    </location>
</feature>
<evidence type="ECO:0000256" key="13">
    <source>
        <dbReference type="ARBA" id="ARBA00023316"/>
    </source>
</evidence>
<evidence type="ECO:0000256" key="1">
    <source>
        <dbReference type="ARBA" id="ARBA00004651"/>
    </source>
</evidence>
<dbReference type="PANTHER" id="PTHR30474">
    <property type="entry name" value="CELL CYCLE PROTEIN"/>
    <property type="match status" value="1"/>
</dbReference>
<evidence type="ECO:0000313" key="26">
    <source>
        <dbReference type="Proteomes" id="UP001145799"/>
    </source>
</evidence>
<dbReference type="InterPro" id="IPR013437">
    <property type="entry name" value="FtsW"/>
</dbReference>
<feature type="transmembrane region" description="Helical" evidence="23">
    <location>
        <begin position="365"/>
        <end position="384"/>
    </location>
</feature>
<evidence type="ECO:0000256" key="12">
    <source>
        <dbReference type="ARBA" id="ARBA00023306"/>
    </source>
</evidence>
<dbReference type="Pfam" id="PF01098">
    <property type="entry name" value="FTSW_RODA_SPOVE"/>
    <property type="match status" value="1"/>
</dbReference>
<evidence type="ECO:0000256" key="14">
    <source>
        <dbReference type="ARBA" id="ARBA00032370"/>
    </source>
</evidence>
<evidence type="ECO:0000256" key="3">
    <source>
        <dbReference type="ARBA" id="ARBA00022475"/>
    </source>
</evidence>
<keyword evidence="13" id="KW-0961">Cell wall biogenesis/degradation</keyword>
<dbReference type="GO" id="GO:0005886">
    <property type="term" value="C:plasma membrane"/>
    <property type="evidence" value="ECO:0007669"/>
    <property type="project" value="UniProtKB-SubCell"/>
</dbReference>
<comment type="function">
    <text evidence="21">Peptidoglycan polymerase that is essential for cell division.</text>
</comment>
<dbReference type="GO" id="GO:0008360">
    <property type="term" value="P:regulation of cell shape"/>
    <property type="evidence" value="ECO:0007669"/>
    <property type="project" value="UniProtKB-KW"/>
</dbReference>
<evidence type="ECO:0000256" key="22">
    <source>
        <dbReference type="SAM" id="MobiDB-lite"/>
    </source>
</evidence>
<keyword evidence="4 25" id="KW-0132">Cell division</keyword>
<feature type="transmembrane region" description="Helical" evidence="23">
    <location>
        <begin position="286"/>
        <end position="314"/>
    </location>
</feature>
<name>A0A9X3PVS3_9ACTN</name>
<feature type="transmembrane region" description="Helical" evidence="23">
    <location>
        <begin position="206"/>
        <end position="226"/>
    </location>
</feature>
<dbReference type="GO" id="GO:0015648">
    <property type="term" value="F:lipid-linked peptidoglycan transporter activity"/>
    <property type="evidence" value="ECO:0007669"/>
    <property type="project" value="TreeGrafter"/>
</dbReference>
<keyword evidence="11 23" id="KW-0472">Membrane</keyword>
<accession>A0A9X3PVS3</accession>
<evidence type="ECO:0000256" key="15">
    <source>
        <dbReference type="ARBA" id="ARBA00033270"/>
    </source>
</evidence>
<feature type="transmembrane region" description="Helical" evidence="23">
    <location>
        <begin position="172"/>
        <end position="200"/>
    </location>
</feature>
<dbReference type="PANTHER" id="PTHR30474:SF2">
    <property type="entry name" value="PEPTIDOGLYCAN GLYCOSYLTRANSFERASE FTSW-RELATED"/>
    <property type="match status" value="1"/>
</dbReference>
<evidence type="ECO:0000313" key="25">
    <source>
        <dbReference type="EMBL" id="MDR7340271.1"/>
    </source>
</evidence>
<feature type="transmembrane region" description="Helical" evidence="23">
    <location>
        <begin position="53"/>
        <end position="74"/>
    </location>
</feature>
<reference evidence="24" key="1">
    <citation type="submission" date="2022-12" db="EMBL/GenBank/DDBJ databases">
        <title>Gycomyces niveus sp.nov., a novel actinomycete isolated from soil in Shouguang.</title>
        <authorList>
            <person name="Yang X."/>
        </authorList>
    </citation>
    <scope>NUCLEOTIDE SEQUENCE</scope>
    <source>
        <strain evidence="24">DSM 44724</strain>
    </source>
</reference>
<dbReference type="GO" id="GO:0071555">
    <property type="term" value="P:cell wall organization"/>
    <property type="evidence" value="ECO:0007669"/>
    <property type="project" value="UniProtKB-KW"/>
</dbReference>
<evidence type="ECO:0000256" key="6">
    <source>
        <dbReference type="ARBA" id="ARBA00022679"/>
    </source>
</evidence>
<gene>
    <name evidence="24" type="primary">ftsW</name>
    <name evidence="25" type="ORF">J2S69_003990</name>
    <name evidence="24" type="ORF">O2L01_17195</name>
</gene>
<feature type="transmembrane region" description="Helical" evidence="23">
    <location>
        <begin position="86"/>
        <end position="105"/>
    </location>
</feature>
<evidence type="ECO:0000313" key="24">
    <source>
        <dbReference type="EMBL" id="MDA1386738.1"/>
    </source>
</evidence>
<reference evidence="25 27" key="2">
    <citation type="submission" date="2023-07" db="EMBL/GenBank/DDBJ databases">
        <title>Sequencing the genomes of 1000 actinobacteria strains.</title>
        <authorList>
            <person name="Klenk H.-P."/>
        </authorList>
    </citation>
    <scope>NUCLEOTIDE SEQUENCE [LARGE SCALE GENOMIC DNA]</scope>
    <source>
        <strain evidence="25 27">DSM 44724</strain>
    </source>
</reference>
<dbReference type="InterPro" id="IPR001182">
    <property type="entry name" value="FtsW/RodA"/>
</dbReference>
<feature type="transmembrane region" description="Helical" evidence="23">
    <location>
        <begin position="326"/>
        <end position="353"/>
    </location>
</feature>
<keyword evidence="6" id="KW-0808">Transferase</keyword>
<proteinExistence type="inferred from homology"/>
<evidence type="ECO:0000256" key="9">
    <source>
        <dbReference type="ARBA" id="ARBA00022984"/>
    </source>
</evidence>
<evidence type="ECO:0000256" key="23">
    <source>
        <dbReference type="SAM" id="Phobius"/>
    </source>
</evidence>
<evidence type="ECO:0000256" key="16">
    <source>
        <dbReference type="ARBA" id="ARBA00038053"/>
    </source>
</evidence>
<evidence type="ECO:0000256" key="17">
    <source>
        <dbReference type="ARBA" id="ARBA00041185"/>
    </source>
</evidence>
<dbReference type="EMBL" id="JAVDYD010000001">
    <property type="protein sequence ID" value="MDR7340271.1"/>
    <property type="molecule type" value="Genomic_DNA"/>
</dbReference>
<evidence type="ECO:0000256" key="20">
    <source>
        <dbReference type="ARBA" id="ARBA00049902"/>
    </source>
</evidence>
<dbReference type="EC" id="2.4.99.28" evidence="19"/>
<keyword evidence="8" id="KW-0133">Cell shape</keyword>
<feature type="compositionally biased region" description="Low complexity" evidence="22">
    <location>
        <begin position="418"/>
        <end position="445"/>
    </location>
</feature>
<evidence type="ECO:0000256" key="11">
    <source>
        <dbReference type="ARBA" id="ARBA00023136"/>
    </source>
</evidence>
<feature type="transmembrane region" description="Helical" evidence="23">
    <location>
        <begin position="20"/>
        <end position="41"/>
    </location>
</feature>
<protein>
    <recommendedName>
        <fullName evidence="17">Probable peptidoglycan glycosyltransferase FtsW</fullName>
        <ecNumber evidence="19">2.4.99.28</ecNumber>
    </recommendedName>
    <alternativeName>
        <fullName evidence="18">Cell division protein FtsW</fullName>
    </alternativeName>
    <alternativeName>
        <fullName evidence="15">Cell wall polymerase</fullName>
    </alternativeName>
    <alternativeName>
        <fullName evidence="14">Peptidoglycan polymerase</fullName>
    </alternativeName>
</protein>
<dbReference type="Proteomes" id="UP001183604">
    <property type="component" value="Unassembled WGS sequence"/>
</dbReference>
<dbReference type="Proteomes" id="UP001145799">
    <property type="component" value="Unassembled WGS sequence"/>
</dbReference>
<evidence type="ECO:0000256" key="7">
    <source>
        <dbReference type="ARBA" id="ARBA00022692"/>
    </source>
</evidence>
<dbReference type="NCBIfam" id="TIGR02614">
    <property type="entry name" value="ftsW"/>
    <property type="match status" value="1"/>
</dbReference>
<keyword evidence="10 23" id="KW-1133">Transmembrane helix</keyword>
<keyword evidence="12" id="KW-0131">Cell cycle</keyword>
<evidence type="ECO:0000256" key="19">
    <source>
        <dbReference type="ARBA" id="ARBA00044770"/>
    </source>
</evidence>
<organism evidence="24 26">
    <name type="scientific">Glycomyces lechevalierae</name>
    <dbReference type="NCBI Taxonomy" id="256034"/>
    <lineage>
        <taxon>Bacteria</taxon>
        <taxon>Bacillati</taxon>
        <taxon>Actinomycetota</taxon>
        <taxon>Actinomycetes</taxon>
        <taxon>Glycomycetales</taxon>
        <taxon>Glycomycetaceae</taxon>
        <taxon>Glycomyces</taxon>
    </lineage>
</organism>
<evidence type="ECO:0000256" key="21">
    <source>
        <dbReference type="ARBA" id="ARBA00049966"/>
    </source>
</evidence>
<dbReference type="GO" id="GO:0009252">
    <property type="term" value="P:peptidoglycan biosynthetic process"/>
    <property type="evidence" value="ECO:0007669"/>
    <property type="project" value="UniProtKB-KW"/>
</dbReference>
<evidence type="ECO:0000256" key="18">
    <source>
        <dbReference type="ARBA" id="ARBA00041418"/>
    </source>
</evidence>
<comment type="pathway">
    <text evidence="2">Cell wall biogenesis; peptidoglycan biosynthesis.</text>
</comment>
<dbReference type="GO" id="GO:0032153">
    <property type="term" value="C:cell division site"/>
    <property type="evidence" value="ECO:0007669"/>
    <property type="project" value="TreeGrafter"/>
</dbReference>
<keyword evidence="5" id="KW-0328">Glycosyltransferase</keyword>
<dbReference type="GO" id="GO:0051301">
    <property type="term" value="P:cell division"/>
    <property type="evidence" value="ECO:0007669"/>
    <property type="project" value="UniProtKB-KW"/>
</dbReference>
<dbReference type="EMBL" id="JAPZVQ010000011">
    <property type="protein sequence ID" value="MDA1386738.1"/>
    <property type="molecule type" value="Genomic_DNA"/>
</dbReference>
<dbReference type="AlphaFoldDB" id="A0A9X3PVS3"/>
<dbReference type="GO" id="GO:0008955">
    <property type="term" value="F:peptidoglycan glycosyltransferase activity"/>
    <property type="evidence" value="ECO:0007669"/>
    <property type="project" value="UniProtKB-EC"/>
</dbReference>
<comment type="similarity">
    <text evidence="16">Belongs to the SEDS family. FtsW subfamily.</text>
</comment>
<keyword evidence="3" id="KW-1003">Cell membrane</keyword>
<evidence type="ECO:0000256" key="8">
    <source>
        <dbReference type="ARBA" id="ARBA00022960"/>
    </source>
</evidence>
<evidence type="ECO:0000256" key="4">
    <source>
        <dbReference type="ARBA" id="ARBA00022618"/>
    </source>
</evidence>
<evidence type="ECO:0000313" key="27">
    <source>
        <dbReference type="Proteomes" id="UP001183604"/>
    </source>
</evidence>
<evidence type="ECO:0000256" key="10">
    <source>
        <dbReference type="ARBA" id="ARBA00022989"/>
    </source>
</evidence>
<comment type="caution">
    <text evidence="24">The sequence shown here is derived from an EMBL/GenBank/DDBJ whole genome shotgun (WGS) entry which is preliminary data.</text>
</comment>
<evidence type="ECO:0000256" key="2">
    <source>
        <dbReference type="ARBA" id="ARBA00004752"/>
    </source>
</evidence>
<evidence type="ECO:0000256" key="5">
    <source>
        <dbReference type="ARBA" id="ARBA00022676"/>
    </source>
</evidence>
<keyword evidence="7 23" id="KW-0812">Transmembrane</keyword>
<dbReference type="RefSeq" id="WP_270123221.1">
    <property type="nucleotide sequence ID" value="NZ_BAAAOM010000003.1"/>
</dbReference>
<keyword evidence="27" id="KW-1185">Reference proteome</keyword>